<feature type="compositionally biased region" description="Acidic residues" evidence="8">
    <location>
        <begin position="381"/>
        <end position="398"/>
    </location>
</feature>
<keyword evidence="7" id="KW-0175">Coiled coil</keyword>
<evidence type="ECO:0000313" key="11">
    <source>
        <dbReference type="EMBL" id="RDB23556.1"/>
    </source>
</evidence>
<dbReference type="PROSITE" id="PS00344">
    <property type="entry name" value="GATA_ZN_FINGER_1"/>
    <property type="match status" value="2"/>
</dbReference>
<feature type="domain" description="GATA-type" evidence="9">
    <location>
        <begin position="270"/>
        <end position="323"/>
    </location>
</feature>
<sequence>MSPVVLETPAIHPALATSEFTFPASPPVRTPCVNCGTLQTPLWRRDADGNPICNACASTCTEHAWSRRVCLYQKSRSKPRPSSLGHTPPPAAATNNQAASQQQSTSTSSPTMHPKPTLPPKQAKSSAKPSVSSHPGGTCPGDGRCDGTGGTSACSGCPTFNNALALTSRIDEDGDVDMNNLNNLGIDMSMHDQESAAAAALVAAGVVPALNNNTGDAPTSPEQTGGESDGGVVLGPSGLGIGLVGNPNAAAILAQQQQQQQAGGRKVRAAVGALSCANCGTSTTPLWRRDDVGNNICNACGLYFKLHGTHRPNSMKKTVIKRRKRVPAAAGSSSTTTSPQHVHGTITSPGGRMSDQAAAEALVAVGRLGNGNGRGGHTEESEGDGDEEEEEEEEEGDGEPPRKRRARRGGGVGGGSVRKTRSRGSVEGDGRRSASLGGGREGLRKRGPGGTVSSNGAGNVNGWQEGTGRPASPHNRAPERNQQHPHHNPHIHPSLQPDYLPPHTLQQQHQHQNQQQQRSSPFPPHPAGFELPPLLMGGAPSSYIRSGSNAPSRTHSPAGPGGAAGMYYGMDMGIPGMNMPPMGMHMPPMGFTGFLGGPPPLPLPPHLMGQVPTLGELERHYLELGEQKRRMEEMVERTERLMGGVRKGIEDMKGLGGGGNGVGGSGASPRLSGQGQGTSTPRVPSPLGSPKQQQQQQGSPKLGQNQQQAAGAGMTTEQQQQEKQTAPAPAVPLERPAGTGSGEKKSIWPVSATTAATAATSE</sequence>
<feature type="compositionally biased region" description="Polar residues" evidence="8">
    <location>
        <begin position="543"/>
        <end position="555"/>
    </location>
</feature>
<evidence type="ECO:0000256" key="7">
    <source>
        <dbReference type="SAM" id="Coils"/>
    </source>
</evidence>
<comment type="subcellular location">
    <subcellularLocation>
        <location evidence="1">Nucleus</location>
    </subcellularLocation>
</comment>
<dbReference type="Pfam" id="PF00320">
    <property type="entry name" value="GATA"/>
    <property type="match status" value="2"/>
</dbReference>
<feature type="compositionally biased region" description="Low complexity" evidence="8">
    <location>
        <begin position="685"/>
        <end position="728"/>
    </location>
</feature>
<dbReference type="EMBL" id="LUEZ02000138">
    <property type="protein sequence ID" value="RDB15887.1"/>
    <property type="molecule type" value="Genomic_DNA"/>
</dbReference>
<evidence type="ECO:0000256" key="3">
    <source>
        <dbReference type="ARBA" id="ARBA00022771"/>
    </source>
</evidence>
<feature type="compositionally biased region" description="Low complexity" evidence="8">
    <location>
        <begin position="92"/>
        <end position="111"/>
    </location>
</feature>
<feature type="region of interest" description="Disordered" evidence="8">
    <location>
        <begin position="645"/>
        <end position="762"/>
    </location>
</feature>
<proteinExistence type="predicted"/>
<dbReference type="OrthoDB" id="515401at2759"/>
<dbReference type="STRING" id="39966.A0A151VEW7"/>
<organism evidence="10 12">
    <name type="scientific">Hypsizygus marmoreus</name>
    <name type="common">White beech mushroom</name>
    <name type="synonym">Agaricus marmoreus</name>
    <dbReference type="NCBI Taxonomy" id="39966"/>
    <lineage>
        <taxon>Eukaryota</taxon>
        <taxon>Fungi</taxon>
        <taxon>Dikarya</taxon>
        <taxon>Basidiomycota</taxon>
        <taxon>Agaricomycotina</taxon>
        <taxon>Agaricomycetes</taxon>
        <taxon>Agaricomycetidae</taxon>
        <taxon>Agaricales</taxon>
        <taxon>Tricholomatineae</taxon>
        <taxon>Lyophyllaceae</taxon>
        <taxon>Hypsizygus</taxon>
    </lineage>
</organism>
<dbReference type="Proteomes" id="UP000076154">
    <property type="component" value="Unassembled WGS sequence"/>
</dbReference>
<feature type="compositionally biased region" description="Gly residues" evidence="8">
    <location>
        <begin position="654"/>
        <end position="666"/>
    </location>
</feature>
<evidence type="ECO:0000313" key="12">
    <source>
        <dbReference type="Proteomes" id="UP000076154"/>
    </source>
</evidence>
<protein>
    <submittedName>
        <fullName evidence="10">Siderophore biosynthesis regulatory protein URBS1</fullName>
    </submittedName>
</protein>
<keyword evidence="12" id="KW-1185">Reference proteome</keyword>
<gene>
    <name evidence="10" type="primary">URBS1_1</name>
    <name evidence="11" type="synonym">URBS1_0</name>
    <name evidence="10" type="ORF">Hypma_003611</name>
    <name evidence="11" type="ORF">Hypma_008883</name>
</gene>
<feature type="compositionally biased region" description="Polar residues" evidence="8">
    <location>
        <begin position="671"/>
        <end position="682"/>
    </location>
</feature>
<feature type="compositionally biased region" description="Polar residues" evidence="8">
    <location>
        <begin position="123"/>
        <end position="135"/>
    </location>
</feature>
<feature type="coiled-coil region" evidence="7">
    <location>
        <begin position="614"/>
        <end position="641"/>
    </location>
</feature>
<feature type="region of interest" description="Disordered" evidence="8">
    <location>
        <begin position="367"/>
        <end position="559"/>
    </location>
</feature>
<evidence type="ECO:0000256" key="6">
    <source>
        <dbReference type="PROSITE-ProRule" id="PRU00094"/>
    </source>
</evidence>
<dbReference type="PRINTS" id="PR00619">
    <property type="entry name" value="GATAZNFINGER"/>
</dbReference>
<evidence type="ECO:0000256" key="5">
    <source>
        <dbReference type="ARBA" id="ARBA00023242"/>
    </source>
</evidence>
<evidence type="ECO:0000256" key="4">
    <source>
        <dbReference type="ARBA" id="ARBA00022833"/>
    </source>
</evidence>
<feature type="compositionally biased region" description="Low complexity" evidence="8">
    <location>
        <begin position="506"/>
        <end position="517"/>
    </location>
</feature>
<dbReference type="GO" id="GO:0008270">
    <property type="term" value="F:zinc ion binding"/>
    <property type="evidence" value="ECO:0007669"/>
    <property type="project" value="UniProtKB-KW"/>
</dbReference>
<dbReference type="SMART" id="SM00401">
    <property type="entry name" value="ZnF_GATA"/>
    <property type="match status" value="2"/>
</dbReference>
<dbReference type="GO" id="GO:0000978">
    <property type="term" value="F:RNA polymerase II cis-regulatory region sequence-specific DNA binding"/>
    <property type="evidence" value="ECO:0007669"/>
    <property type="project" value="TreeGrafter"/>
</dbReference>
<keyword evidence="2" id="KW-0479">Metal-binding</keyword>
<dbReference type="GO" id="GO:0000122">
    <property type="term" value="P:negative regulation of transcription by RNA polymerase II"/>
    <property type="evidence" value="ECO:0007669"/>
    <property type="project" value="TreeGrafter"/>
</dbReference>
<evidence type="ECO:0000313" key="10">
    <source>
        <dbReference type="EMBL" id="RDB15887.1"/>
    </source>
</evidence>
<dbReference type="FunFam" id="3.30.50.10:FF:000007">
    <property type="entry name" value="Nitrogen regulatory AreA, N-terminal"/>
    <property type="match status" value="1"/>
</dbReference>
<dbReference type="GO" id="GO:0000981">
    <property type="term" value="F:DNA-binding transcription factor activity, RNA polymerase II-specific"/>
    <property type="evidence" value="ECO:0007669"/>
    <property type="project" value="TreeGrafter"/>
</dbReference>
<evidence type="ECO:0000259" key="9">
    <source>
        <dbReference type="PROSITE" id="PS50114"/>
    </source>
</evidence>
<keyword evidence="3 6" id="KW-0863">Zinc-finger</keyword>
<feature type="compositionally biased region" description="Low complexity" evidence="8">
    <location>
        <begin position="752"/>
        <end position="762"/>
    </location>
</feature>
<dbReference type="Gene3D" id="3.30.50.10">
    <property type="entry name" value="Erythroid Transcription Factor GATA-1, subunit A"/>
    <property type="match status" value="2"/>
</dbReference>
<dbReference type="InterPro" id="IPR039355">
    <property type="entry name" value="Transcription_factor_GATA"/>
</dbReference>
<keyword evidence="4" id="KW-0862">Zinc</keyword>
<feature type="compositionally biased region" description="Basic residues" evidence="8">
    <location>
        <begin position="314"/>
        <end position="326"/>
    </location>
</feature>
<dbReference type="GO" id="GO:0005634">
    <property type="term" value="C:nucleus"/>
    <property type="evidence" value="ECO:0007669"/>
    <property type="project" value="UniProtKB-SubCell"/>
</dbReference>
<reference evidence="10 12" key="1">
    <citation type="submission" date="2018-04" db="EMBL/GenBank/DDBJ databases">
        <title>Whole genome sequencing of Hypsizygus marmoreus.</title>
        <authorList>
            <person name="Choi I.-G."/>
            <person name="Min B."/>
            <person name="Kim J.-G."/>
            <person name="Kim S."/>
            <person name="Oh Y.-L."/>
            <person name="Kong W.-S."/>
            <person name="Park H."/>
            <person name="Jeong J."/>
            <person name="Song E.-S."/>
        </authorList>
    </citation>
    <scope>NUCLEOTIDE SEQUENCE [LARGE SCALE GENOMIC DNA]</scope>
    <source>
        <strain evidence="10 12">51987-8</strain>
    </source>
</reference>
<dbReference type="CDD" id="cd00202">
    <property type="entry name" value="ZnF_GATA"/>
    <property type="match status" value="2"/>
</dbReference>
<feature type="region of interest" description="Disordered" evidence="8">
    <location>
        <begin position="314"/>
        <end position="353"/>
    </location>
</feature>
<dbReference type="InterPro" id="IPR000679">
    <property type="entry name" value="Znf_GATA"/>
</dbReference>
<name>A0A151VEW7_HYPMA</name>
<evidence type="ECO:0000256" key="2">
    <source>
        <dbReference type="ARBA" id="ARBA00022723"/>
    </source>
</evidence>
<dbReference type="InterPro" id="IPR013088">
    <property type="entry name" value="Znf_NHR/GATA"/>
</dbReference>
<evidence type="ECO:0000256" key="8">
    <source>
        <dbReference type="SAM" id="MobiDB-lite"/>
    </source>
</evidence>
<dbReference type="PANTHER" id="PTHR10071:SF281">
    <property type="entry name" value="BOX A-BINDING FACTOR-RELATED"/>
    <property type="match status" value="1"/>
</dbReference>
<comment type="caution">
    <text evidence="10">The sequence shown here is derived from an EMBL/GenBank/DDBJ whole genome shotgun (WGS) entry which is preliminary data.</text>
</comment>
<dbReference type="AlphaFoldDB" id="A0A151VEW7"/>
<accession>A0A151VEW7</accession>
<dbReference type="PANTHER" id="PTHR10071">
    <property type="entry name" value="TRANSCRIPTION FACTOR GATA FAMILY MEMBER"/>
    <property type="match status" value="1"/>
</dbReference>
<dbReference type="SUPFAM" id="SSF57716">
    <property type="entry name" value="Glucocorticoid receptor-like (DNA-binding domain)"/>
    <property type="match status" value="2"/>
</dbReference>
<dbReference type="PROSITE" id="PS50114">
    <property type="entry name" value="GATA_ZN_FINGER_2"/>
    <property type="match status" value="2"/>
</dbReference>
<dbReference type="GO" id="GO:0045944">
    <property type="term" value="P:positive regulation of transcription by RNA polymerase II"/>
    <property type="evidence" value="ECO:0007669"/>
    <property type="project" value="TreeGrafter"/>
</dbReference>
<feature type="domain" description="GATA-type" evidence="9">
    <location>
        <begin position="32"/>
        <end position="80"/>
    </location>
</feature>
<feature type="compositionally biased region" description="Polar residues" evidence="8">
    <location>
        <begin position="451"/>
        <end position="464"/>
    </location>
</feature>
<evidence type="ECO:0000256" key="1">
    <source>
        <dbReference type="ARBA" id="ARBA00004123"/>
    </source>
</evidence>
<dbReference type="InParanoid" id="A0A151VEW7"/>
<dbReference type="EMBL" id="LUEZ02000046">
    <property type="protein sequence ID" value="RDB23556.1"/>
    <property type="molecule type" value="Genomic_DNA"/>
</dbReference>
<feature type="region of interest" description="Disordered" evidence="8">
    <location>
        <begin position="76"/>
        <end position="137"/>
    </location>
</feature>
<keyword evidence="5" id="KW-0539">Nucleus</keyword>